<keyword evidence="2" id="KW-1185">Reference proteome</keyword>
<accession>A0ACB7CGD6</accession>
<comment type="caution">
    <text evidence="1">The sequence shown here is derived from an EMBL/GenBank/DDBJ whole genome shotgun (WGS) entry which is preliminary data.</text>
</comment>
<proteinExistence type="predicted"/>
<organism evidence="1 2">
    <name type="scientific">Pneumocystis oryctolagi</name>
    <dbReference type="NCBI Taxonomy" id="42067"/>
    <lineage>
        <taxon>Eukaryota</taxon>
        <taxon>Fungi</taxon>
        <taxon>Dikarya</taxon>
        <taxon>Ascomycota</taxon>
        <taxon>Taphrinomycotina</taxon>
        <taxon>Pneumocystomycetes</taxon>
        <taxon>Pneumocystaceae</taxon>
        <taxon>Pneumocystis</taxon>
    </lineage>
</organism>
<sequence length="609" mass="70499">MFSIIYLLRNKVNKFCIINNKKSIFFWSFFKKNMEKINNLDDLSEKFKELGISENILSSQKINSIRNPVDVFRSYISHHLSEITGVPMKTLSPMLEQTSKLENGDLIFPVSRLRMSEKPYILAEQWAQKKEKFPKTVVCAKNQGAFIQFFFSQKLFTHLVISCIHKHGEKYGSNDSGKGKKAVVDFGSPNIAKPFHAGHLRSLLIVGFELYGDEEILKNDPIQHLYDIYVKINSDISQKDDPNAEYLNNKAREYFKKMEEGNEEYLKLWERFRDLSIKKYKTVYKRLNIRYDEYGGESRVSQESIKTVMDTLKKKDLLSVHEGAVLIDLSKFSKKLGKVILQKKDGTSLYLTRDIGEAIQRYNKYKFDEMIYVVSSQQDLHFSQLLKILELLDLPWAKSCVHINYGMVLGMSTRKGTAVFLDSILETAQENMHDLMKRNEKKYIQIEDPDYVADIVGISAVLIQDMSSKRINNYSFVWSRMLSFEGDTGPYLQYAHSRLASIIRRLNVSIEKIENADLSYLTEPVAIELVRILAKYPDTISTTIKTLEPSTIITYLFRLTHIISSSYDILWVINQPEHISMARLSLYLACKRVLNNGMKLLGLTPLERM</sequence>
<dbReference type="EMBL" id="JABTEG010000001">
    <property type="protein sequence ID" value="KAG4306044.1"/>
    <property type="molecule type" value="Genomic_DNA"/>
</dbReference>
<dbReference type="Proteomes" id="UP000768646">
    <property type="component" value="Unassembled WGS sequence"/>
</dbReference>
<protein>
    <submittedName>
        <fullName evidence="1">Uncharacterized protein</fullName>
    </submittedName>
</protein>
<reference evidence="1 2" key="1">
    <citation type="journal article" date="2021" name="Commun. Biol.">
        <title>Genomic insights into the host specific adaptation of the Pneumocystis genus.</title>
        <authorList>
            <person name="Cisse O.H."/>
            <person name="Ma L."/>
            <person name="Dekker J.P."/>
            <person name="Khil P.P."/>
            <person name="Youn J.-H."/>
            <person name="Brenchley J.M."/>
            <person name="Blair R."/>
            <person name="Pahar B."/>
            <person name="Chabe M."/>
            <person name="Van Rompay K.K.A."/>
            <person name="Keesler R."/>
            <person name="Sukura A."/>
            <person name="Hirsch V."/>
            <person name="Kutty G."/>
            <person name="Liu Y."/>
            <person name="Peng L."/>
            <person name="Chen J."/>
            <person name="Song J."/>
            <person name="Weissenbacher-Lang C."/>
            <person name="Xu J."/>
            <person name="Upham N.S."/>
            <person name="Stajich J.E."/>
            <person name="Cuomo C.A."/>
            <person name="Cushion M.T."/>
            <person name="Kovacs J.A."/>
        </authorList>
    </citation>
    <scope>NUCLEOTIDE SEQUENCE [LARGE SCALE GENOMIC DNA]</scope>
    <source>
        <strain evidence="1 2">RABM</strain>
    </source>
</reference>
<gene>
    <name evidence="1" type="ORF">PORY_000032</name>
</gene>
<evidence type="ECO:0000313" key="1">
    <source>
        <dbReference type="EMBL" id="KAG4306044.1"/>
    </source>
</evidence>
<evidence type="ECO:0000313" key="2">
    <source>
        <dbReference type="Proteomes" id="UP000768646"/>
    </source>
</evidence>
<name>A0ACB7CGD6_9ASCO</name>